<keyword evidence="2" id="KW-1185">Reference proteome</keyword>
<dbReference type="EMBL" id="LXQA010483549">
    <property type="protein sequence ID" value="MCI54701.1"/>
    <property type="molecule type" value="Genomic_DNA"/>
</dbReference>
<organism evidence="1 2">
    <name type="scientific">Trifolium medium</name>
    <dbReference type="NCBI Taxonomy" id="97028"/>
    <lineage>
        <taxon>Eukaryota</taxon>
        <taxon>Viridiplantae</taxon>
        <taxon>Streptophyta</taxon>
        <taxon>Embryophyta</taxon>
        <taxon>Tracheophyta</taxon>
        <taxon>Spermatophyta</taxon>
        <taxon>Magnoliopsida</taxon>
        <taxon>eudicotyledons</taxon>
        <taxon>Gunneridae</taxon>
        <taxon>Pentapetalae</taxon>
        <taxon>rosids</taxon>
        <taxon>fabids</taxon>
        <taxon>Fabales</taxon>
        <taxon>Fabaceae</taxon>
        <taxon>Papilionoideae</taxon>
        <taxon>50 kb inversion clade</taxon>
        <taxon>NPAAA clade</taxon>
        <taxon>Hologalegina</taxon>
        <taxon>IRL clade</taxon>
        <taxon>Trifolieae</taxon>
        <taxon>Trifolium</taxon>
    </lineage>
</organism>
<feature type="non-terminal residue" evidence="1">
    <location>
        <position position="1"/>
    </location>
</feature>
<evidence type="ECO:0000313" key="1">
    <source>
        <dbReference type="EMBL" id="MCI54701.1"/>
    </source>
</evidence>
<evidence type="ECO:0000313" key="2">
    <source>
        <dbReference type="Proteomes" id="UP000265520"/>
    </source>
</evidence>
<dbReference type="AlphaFoldDB" id="A0A392T0N0"/>
<proteinExistence type="predicted"/>
<name>A0A392T0N0_9FABA</name>
<protein>
    <submittedName>
        <fullName evidence="1">Uncharacterized protein</fullName>
    </submittedName>
</protein>
<reference evidence="1 2" key="1">
    <citation type="journal article" date="2018" name="Front. Plant Sci.">
        <title>Red Clover (Trifolium pratense) and Zigzag Clover (T. medium) - A Picture of Genomic Similarities and Differences.</title>
        <authorList>
            <person name="Dluhosova J."/>
            <person name="Istvanek J."/>
            <person name="Nedelnik J."/>
            <person name="Repkova J."/>
        </authorList>
    </citation>
    <scope>NUCLEOTIDE SEQUENCE [LARGE SCALE GENOMIC DNA]</scope>
    <source>
        <strain evidence="2">cv. 10/8</strain>
        <tissue evidence="1">Leaf</tissue>
    </source>
</reference>
<sequence>GSPIDYAFPPIRSDWPNTIVLLLEVADRFLEHFKKAFPLLERNPAMLARLHTLWDFPFGRLTFRAGALKTKGMKKQFEGGHYFQIADRHLKRS</sequence>
<comment type="caution">
    <text evidence="1">The sequence shown here is derived from an EMBL/GenBank/DDBJ whole genome shotgun (WGS) entry which is preliminary data.</text>
</comment>
<dbReference type="Proteomes" id="UP000265520">
    <property type="component" value="Unassembled WGS sequence"/>
</dbReference>
<accession>A0A392T0N0</accession>